<sequence>MFLVCFTGYGYGQYLVKGTVYIRDGKSTKTSLLIETNSKEIKVPVDLNGNFTTYLNWDTNYKLYFGKMGYVTKCVEFSTIVPDNVLKGGIYPYEILVELFPQFPDVDTVFFKKPVAKIGYSKKINDFDYDLDYQLKVQYKIDQTKKDYYSWLERKNNIPVLTKKEIDRIQKKEVVHYQKTAESSSLAMAEPQKTILKPSPPAKRYEDPFGLPPLKAQYKEGKTVEVYQMKTKTVKRVIIKIKEYQKVYFEVKHNWGGHYFFVQESPTYIRSISRYNFDKSTKD</sequence>
<reference evidence="1" key="1">
    <citation type="submission" date="2022-10" db="EMBL/GenBank/DDBJ databases">
        <authorList>
            <person name="Yu W.X."/>
        </authorList>
    </citation>
    <scope>NUCLEOTIDE SEQUENCE</scope>
    <source>
        <strain evidence="1">D04</strain>
    </source>
</reference>
<dbReference type="RefSeq" id="WP_301198059.1">
    <property type="nucleotide sequence ID" value="NZ_JAPDPI010000005.1"/>
</dbReference>
<protein>
    <submittedName>
        <fullName evidence="1">Uncharacterized protein</fullName>
    </submittedName>
</protein>
<dbReference type="Proteomes" id="UP001207408">
    <property type="component" value="Unassembled WGS sequence"/>
</dbReference>
<dbReference type="AlphaFoldDB" id="A0AAE3MC56"/>
<comment type="caution">
    <text evidence="1">The sequence shown here is derived from an EMBL/GenBank/DDBJ whole genome shotgun (WGS) entry which is preliminary data.</text>
</comment>
<keyword evidence="2" id="KW-1185">Reference proteome</keyword>
<gene>
    <name evidence="1" type="ORF">OM074_04310</name>
</gene>
<accession>A0AAE3MC56</accession>
<evidence type="ECO:0000313" key="1">
    <source>
        <dbReference type="EMBL" id="MCW3804837.1"/>
    </source>
</evidence>
<dbReference type="EMBL" id="JAPDPI010000005">
    <property type="protein sequence ID" value="MCW3804837.1"/>
    <property type="molecule type" value="Genomic_DNA"/>
</dbReference>
<organism evidence="1 2">
    <name type="scientific">Plebeiibacterium marinum</name>
    <dbReference type="NCBI Taxonomy" id="2992111"/>
    <lineage>
        <taxon>Bacteria</taxon>
        <taxon>Pseudomonadati</taxon>
        <taxon>Bacteroidota</taxon>
        <taxon>Bacteroidia</taxon>
        <taxon>Marinilabiliales</taxon>
        <taxon>Marinilabiliaceae</taxon>
        <taxon>Plebeiibacterium</taxon>
    </lineage>
</organism>
<evidence type="ECO:0000313" key="2">
    <source>
        <dbReference type="Proteomes" id="UP001207408"/>
    </source>
</evidence>
<name>A0AAE3MC56_9BACT</name>
<proteinExistence type="predicted"/>